<sequence length="340" mass="38235">MPSLPLKVQVSIRDHWTKEDGPLQTTLKGLQELLGHEVHIEPEWHLLLTELDEFYPDKANFVVVVAGCVQAWAKSLTELLDDSANEEWTEKVLDKVKYGRLRLFLEVSASSNASSSWSEQRNGFIVNLPKKKVIQPAELFPVFRGKLLTSFEVEKKAHLALREAADVSVGAGAADEWADVEMNSKTGKPQVVEQPSNASTQATPKVEFLPSAVSLPRPDELFLRPPYHLSLFPGHSDVQIHCSHSPSLKLLAEYLERWCRVNHHDTTEPPAVQVVLCQSAFGLGEMFDRLVLSTKETRYTTKFQVTTPMIVAMIEGVLGYELVSTQGTWSFRRDTEFKIL</sequence>
<organism evidence="1 2">
    <name type="scientific">Lasiosphaeria hispida</name>
    <dbReference type="NCBI Taxonomy" id="260671"/>
    <lineage>
        <taxon>Eukaryota</taxon>
        <taxon>Fungi</taxon>
        <taxon>Dikarya</taxon>
        <taxon>Ascomycota</taxon>
        <taxon>Pezizomycotina</taxon>
        <taxon>Sordariomycetes</taxon>
        <taxon>Sordariomycetidae</taxon>
        <taxon>Sordariales</taxon>
        <taxon>Lasiosphaeriaceae</taxon>
        <taxon>Lasiosphaeria</taxon>
    </lineage>
</organism>
<evidence type="ECO:0000313" key="1">
    <source>
        <dbReference type="EMBL" id="KAK3362367.1"/>
    </source>
</evidence>
<dbReference type="EMBL" id="JAUIQD010000001">
    <property type="protein sequence ID" value="KAK3362367.1"/>
    <property type="molecule type" value="Genomic_DNA"/>
</dbReference>
<name>A0AAJ0HTJ9_9PEZI</name>
<dbReference type="Proteomes" id="UP001275084">
    <property type="component" value="Unassembled WGS sequence"/>
</dbReference>
<accession>A0AAJ0HTJ9</accession>
<keyword evidence="2" id="KW-1185">Reference proteome</keyword>
<reference evidence="1" key="2">
    <citation type="submission" date="2023-06" db="EMBL/GenBank/DDBJ databases">
        <authorList>
            <consortium name="Lawrence Berkeley National Laboratory"/>
            <person name="Haridas S."/>
            <person name="Hensen N."/>
            <person name="Bonometti L."/>
            <person name="Westerberg I."/>
            <person name="Brannstrom I.O."/>
            <person name="Guillou S."/>
            <person name="Cros-Aarteil S."/>
            <person name="Calhoun S."/>
            <person name="Kuo A."/>
            <person name="Mondo S."/>
            <person name="Pangilinan J."/>
            <person name="Riley R."/>
            <person name="Labutti K."/>
            <person name="Andreopoulos B."/>
            <person name="Lipzen A."/>
            <person name="Chen C."/>
            <person name="Yanf M."/>
            <person name="Daum C."/>
            <person name="Ng V."/>
            <person name="Clum A."/>
            <person name="Steindorff A."/>
            <person name="Ohm R."/>
            <person name="Martin F."/>
            <person name="Silar P."/>
            <person name="Natvig D."/>
            <person name="Lalanne C."/>
            <person name="Gautier V."/>
            <person name="Ament-Velasquez S.L."/>
            <person name="Kruys A."/>
            <person name="Hutchinson M.I."/>
            <person name="Powell A.J."/>
            <person name="Barry K."/>
            <person name="Miller A.N."/>
            <person name="Grigoriev I.V."/>
            <person name="Debuchy R."/>
            <person name="Gladieux P."/>
            <person name="Thoren M.H."/>
            <person name="Johannesson H."/>
        </authorList>
    </citation>
    <scope>NUCLEOTIDE SEQUENCE</scope>
    <source>
        <strain evidence="1">CBS 955.72</strain>
    </source>
</reference>
<dbReference type="AlphaFoldDB" id="A0AAJ0HTJ9"/>
<gene>
    <name evidence="1" type="ORF">B0T25DRAFT_4746</name>
</gene>
<proteinExistence type="predicted"/>
<evidence type="ECO:0000313" key="2">
    <source>
        <dbReference type="Proteomes" id="UP001275084"/>
    </source>
</evidence>
<reference evidence="1" key="1">
    <citation type="journal article" date="2023" name="Mol. Phylogenet. Evol.">
        <title>Genome-scale phylogeny and comparative genomics of the fungal order Sordariales.</title>
        <authorList>
            <person name="Hensen N."/>
            <person name="Bonometti L."/>
            <person name="Westerberg I."/>
            <person name="Brannstrom I.O."/>
            <person name="Guillou S."/>
            <person name="Cros-Aarteil S."/>
            <person name="Calhoun S."/>
            <person name="Haridas S."/>
            <person name="Kuo A."/>
            <person name="Mondo S."/>
            <person name="Pangilinan J."/>
            <person name="Riley R."/>
            <person name="LaButti K."/>
            <person name="Andreopoulos B."/>
            <person name="Lipzen A."/>
            <person name="Chen C."/>
            <person name="Yan M."/>
            <person name="Daum C."/>
            <person name="Ng V."/>
            <person name="Clum A."/>
            <person name="Steindorff A."/>
            <person name="Ohm R.A."/>
            <person name="Martin F."/>
            <person name="Silar P."/>
            <person name="Natvig D.O."/>
            <person name="Lalanne C."/>
            <person name="Gautier V."/>
            <person name="Ament-Velasquez S.L."/>
            <person name="Kruys A."/>
            <person name="Hutchinson M.I."/>
            <person name="Powell A.J."/>
            <person name="Barry K."/>
            <person name="Miller A.N."/>
            <person name="Grigoriev I.V."/>
            <person name="Debuchy R."/>
            <person name="Gladieux P."/>
            <person name="Hiltunen Thoren M."/>
            <person name="Johannesson H."/>
        </authorList>
    </citation>
    <scope>NUCLEOTIDE SEQUENCE</scope>
    <source>
        <strain evidence="1">CBS 955.72</strain>
    </source>
</reference>
<comment type="caution">
    <text evidence="1">The sequence shown here is derived from an EMBL/GenBank/DDBJ whole genome shotgun (WGS) entry which is preliminary data.</text>
</comment>
<protein>
    <submittedName>
        <fullName evidence="1">Uncharacterized protein</fullName>
    </submittedName>
</protein>